<keyword evidence="4" id="KW-0238">DNA-binding</keyword>
<comment type="similarity">
    <text evidence="2">Belongs to the bZIP family. C/EBP subfamily.</text>
</comment>
<dbReference type="GO" id="GO:0000978">
    <property type="term" value="F:RNA polymerase II cis-regulatory region sequence-specific DNA binding"/>
    <property type="evidence" value="ECO:0007669"/>
    <property type="project" value="TreeGrafter"/>
</dbReference>
<feature type="region of interest" description="Disordered" evidence="8">
    <location>
        <begin position="1"/>
        <end position="60"/>
    </location>
</feature>
<dbReference type="Pfam" id="PF07716">
    <property type="entry name" value="bZIP_2"/>
    <property type="match status" value="1"/>
</dbReference>
<sequence>MGPQRKKRRDEMDDASCSRDGYSSDSNFDSSEASGSDTSKTQYAKVNRVVMDKNSDEYRKKRQRNNIAVKKSRHKSKVKTIQTLERVNSLKAENEELQQKIVILSKELALLKQLFMAHAKNAHGADLNESDLKECFSTETYKELTNNTSS</sequence>
<evidence type="ECO:0000256" key="8">
    <source>
        <dbReference type="SAM" id="MobiDB-lite"/>
    </source>
</evidence>
<dbReference type="SUPFAM" id="SSF57959">
    <property type="entry name" value="Leucine zipper domain"/>
    <property type="match status" value="1"/>
</dbReference>
<dbReference type="HOGENOM" id="CLU_1742857_0_0_1"/>
<dbReference type="SMART" id="SM00338">
    <property type="entry name" value="BRLZ"/>
    <property type="match status" value="1"/>
</dbReference>
<dbReference type="AlphaFoldDB" id="T1JVL7"/>
<comment type="subcellular location">
    <subcellularLocation>
        <location evidence="1">Nucleus</location>
    </subcellularLocation>
</comment>
<keyword evidence="3" id="KW-0805">Transcription regulation</keyword>
<feature type="domain" description="BZIP" evidence="9">
    <location>
        <begin position="55"/>
        <end position="118"/>
    </location>
</feature>
<evidence type="ECO:0000259" key="9">
    <source>
        <dbReference type="PROSITE" id="PS50217"/>
    </source>
</evidence>
<evidence type="ECO:0000256" key="3">
    <source>
        <dbReference type="ARBA" id="ARBA00023015"/>
    </source>
</evidence>
<feature type="coiled-coil region" evidence="7">
    <location>
        <begin position="80"/>
        <end position="114"/>
    </location>
</feature>
<feature type="compositionally biased region" description="Low complexity" evidence="8">
    <location>
        <begin position="20"/>
        <end position="37"/>
    </location>
</feature>
<evidence type="ECO:0000256" key="5">
    <source>
        <dbReference type="ARBA" id="ARBA00023163"/>
    </source>
</evidence>
<dbReference type="GO" id="GO:0005634">
    <property type="term" value="C:nucleus"/>
    <property type="evidence" value="ECO:0007669"/>
    <property type="project" value="UniProtKB-SubCell"/>
</dbReference>
<dbReference type="EnsemblMetazoa" id="tetur02g05060.1">
    <property type="protein sequence ID" value="tetur02g05060.1"/>
    <property type="gene ID" value="tetur02g05060"/>
</dbReference>
<reference evidence="10" key="2">
    <citation type="submission" date="2015-06" db="UniProtKB">
        <authorList>
            <consortium name="EnsemblMetazoa"/>
        </authorList>
    </citation>
    <scope>IDENTIFICATION</scope>
</reference>
<dbReference type="Gene3D" id="1.20.5.170">
    <property type="match status" value="1"/>
</dbReference>
<evidence type="ECO:0000256" key="4">
    <source>
        <dbReference type="ARBA" id="ARBA00023125"/>
    </source>
</evidence>
<dbReference type="KEGG" id="tut:107371266"/>
<name>T1JVL7_TETUR</name>
<proteinExistence type="inferred from homology"/>
<dbReference type="GO" id="GO:0006351">
    <property type="term" value="P:DNA-templated transcription"/>
    <property type="evidence" value="ECO:0007669"/>
    <property type="project" value="InterPro"/>
</dbReference>
<keyword evidence="7" id="KW-0175">Coiled coil</keyword>
<dbReference type="Proteomes" id="UP000015104">
    <property type="component" value="Unassembled WGS sequence"/>
</dbReference>
<evidence type="ECO:0000256" key="1">
    <source>
        <dbReference type="ARBA" id="ARBA00004123"/>
    </source>
</evidence>
<keyword evidence="11" id="KW-1185">Reference proteome</keyword>
<protein>
    <recommendedName>
        <fullName evidence="9">BZIP domain-containing protein</fullName>
    </recommendedName>
</protein>
<reference evidence="11" key="1">
    <citation type="submission" date="2011-08" db="EMBL/GenBank/DDBJ databases">
        <authorList>
            <person name="Rombauts S."/>
        </authorList>
    </citation>
    <scope>NUCLEOTIDE SEQUENCE</scope>
    <source>
        <strain evidence="11">London</strain>
    </source>
</reference>
<accession>T1JVL7</accession>
<dbReference type="eggNOG" id="KOG3119">
    <property type="taxonomic scope" value="Eukaryota"/>
</dbReference>
<evidence type="ECO:0000313" key="11">
    <source>
        <dbReference type="Proteomes" id="UP000015104"/>
    </source>
</evidence>
<evidence type="ECO:0000256" key="7">
    <source>
        <dbReference type="SAM" id="Coils"/>
    </source>
</evidence>
<dbReference type="PANTHER" id="PTHR23334">
    <property type="entry name" value="CCAAT/ENHANCER BINDING PROTEIN"/>
    <property type="match status" value="1"/>
</dbReference>
<evidence type="ECO:0000256" key="6">
    <source>
        <dbReference type="ARBA" id="ARBA00023242"/>
    </source>
</evidence>
<dbReference type="GO" id="GO:0000981">
    <property type="term" value="F:DNA-binding transcription factor activity, RNA polymerase II-specific"/>
    <property type="evidence" value="ECO:0007669"/>
    <property type="project" value="TreeGrafter"/>
</dbReference>
<dbReference type="InterPro" id="IPR004827">
    <property type="entry name" value="bZIP"/>
</dbReference>
<organism evidence="10 11">
    <name type="scientific">Tetranychus urticae</name>
    <name type="common">Two-spotted spider mite</name>
    <dbReference type="NCBI Taxonomy" id="32264"/>
    <lineage>
        <taxon>Eukaryota</taxon>
        <taxon>Metazoa</taxon>
        <taxon>Ecdysozoa</taxon>
        <taxon>Arthropoda</taxon>
        <taxon>Chelicerata</taxon>
        <taxon>Arachnida</taxon>
        <taxon>Acari</taxon>
        <taxon>Acariformes</taxon>
        <taxon>Trombidiformes</taxon>
        <taxon>Prostigmata</taxon>
        <taxon>Eleutherengona</taxon>
        <taxon>Raphignathae</taxon>
        <taxon>Tetranychoidea</taxon>
        <taxon>Tetranychidae</taxon>
        <taxon>Tetranychus</taxon>
    </lineage>
</organism>
<dbReference type="PANTHER" id="PTHR23334:SF69">
    <property type="entry name" value="CCAAT_ENHANCER-BINDING PROTEIN GAMMA"/>
    <property type="match status" value="1"/>
</dbReference>
<feature type="compositionally biased region" description="Basic and acidic residues" evidence="8">
    <location>
        <begin position="50"/>
        <end position="59"/>
    </location>
</feature>
<keyword evidence="5" id="KW-0804">Transcription</keyword>
<dbReference type="STRING" id="32264.T1JVL7"/>
<dbReference type="OMA" id="LFMAHAK"/>
<dbReference type="OrthoDB" id="10039716at2759"/>
<evidence type="ECO:0000256" key="2">
    <source>
        <dbReference type="ARBA" id="ARBA00006951"/>
    </source>
</evidence>
<dbReference type="InterPro" id="IPR046347">
    <property type="entry name" value="bZIP_sf"/>
</dbReference>
<dbReference type="PROSITE" id="PS50217">
    <property type="entry name" value="BZIP"/>
    <property type="match status" value="1"/>
</dbReference>
<dbReference type="EMBL" id="CAEY01000795">
    <property type="status" value="NOT_ANNOTATED_CDS"/>
    <property type="molecule type" value="Genomic_DNA"/>
</dbReference>
<gene>
    <name evidence="10" type="primary">107371266</name>
</gene>
<dbReference type="InterPro" id="IPR031106">
    <property type="entry name" value="C/EBP"/>
</dbReference>
<evidence type="ECO:0000313" key="10">
    <source>
        <dbReference type="EnsemblMetazoa" id="tetur02g05060.1"/>
    </source>
</evidence>
<keyword evidence="6" id="KW-0539">Nucleus</keyword>